<keyword evidence="4" id="KW-1185">Reference proteome</keyword>
<dbReference type="KEGG" id="tbv:H9L17_10080"/>
<feature type="region of interest" description="Disordered" evidence="2">
    <location>
        <begin position="26"/>
        <end position="46"/>
    </location>
</feature>
<dbReference type="EMBL" id="CP060711">
    <property type="protein sequence ID" value="QNN45565.1"/>
    <property type="molecule type" value="Genomic_DNA"/>
</dbReference>
<name>A0A7G9QQE0_9GAMM</name>
<feature type="compositionally biased region" description="Polar residues" evidence="2">
    <location>
        <begin position="27"/>
        <end position="45"/>
    </location>
</feature>
<gene>
    <name evidence="3" type="ORF">H9L17_10080</name>
</gene>
<keyword evidence="1" id="KW-0175">Coiled coil</keyword>
<accession>A0A7G9QQE0</accession>
<evidence type="ECO:0000256" key="2">
    <source>
        <dbReference type="SAM" id="MobiDB-lite"/>
    </source>
</evidence>
<dbReference type="AlphaFoldDB" id="A0A7G9QQE0"/>
<evidence type="ECO:0000313" key="3">
    <source>
        <dbReference type="EMBL" id="QNN45565.1"/>
    </source>
</evidence>
<evidence type="ECO:0000313" key="4">
    <source>
        <dbReference type="Proteomes" id="UP000515977"/>
    </source>
</evidence>
<protein>
    <submittedName>
        <fullName evidence="3">Uncharacterized protein</fullName>
    </submittedName>
</protein>
<organism evidence="3 4">
    <name type="scientific">Thermomonas brevis</name>
    <dbReference type="NCBI Taxonomy" id="215691"/>
    <lineage>
        <taxon>Bacteria</taxon>
        <taxon>Pseudomonadati</taxon>
        <taxon>Pseudomonadota</taxon>
        <taxon>Gammaproteobacteria</taxon>
        <taxon>Lysobacterales</taxon>
        <taxon>Lysobacteraceae</taxon>
        <taxon>Thermomonas</taxon>
    </lineage>
</organism>
<reference evidence="3 4" key="1">
    <citation type="submission" date="2020-08" db="EMBL/GenBank/DDBJ databases">
        <title>Genome sequence of Thermomonas brevis KACC 16975T.</title>
        <authorList>
            <person name="Hyun D.-W."/>
            <person name="Bae J.-W."/>
        </authorList>
    </citation>
    <scope>NUCLEOTIDE SEQUENCE [LARGE SCALE GENOMIC DNA]</scope>
    <source>
        <strain evidence="3 4">KACC 16975</strain>
    </source>
</reference>
<proteinExistence type="predicted"/>
<sequence length="420" mass="46835">MIFGATGAFLALIIVSATLWIKHRNQRPTSRADGNTPQPEDSTLADNPLCMVLPASLVVRSGEQDVMAMALLDNVEAANRQLSSMTKLPLQSIPDTLKSMIEPLLQAVPATSTAIMANSRKLMEVVINGEMLAASDGNGYRAIAKAAKGFEHARLHVPSNLQNAANAAAIWQIASVVVAQKHLADISATLKRIESQVDGIQSTLEEARTAIIQSVIDYLNIAKNAIDDGEFLERTRARMEDFDTELNRVELTLRAQIMREAEKKLEPDMFGCESEYRSALAKHRHLNSLTDELALCNETRLANWYLCSIYPDSSKMIMPRLEQIKEGIRETSRIKEHLEKSAKHDCDLIDGSFTTDNTIHERRSEIKHENGLRMKKLQSSIRRNNDTIKRIEAIHADRLTTSRLIIEAKDGVPAAIYLHH</sequence>
<dbReference type="Proteomes" id="UP000515977">
    <property type="component" value="Chromosome"/>
</dbReference>
<dbReference type="RefSeq" id="WP_187569333.1">
    <property type="nucleotide sequence ID" value="NZ_CP060711.1"/>
</dbReference>
<feature type="coiled-coil region" evidence="1">
    <location>
        <begin position="190"/>
        <end position="252"/>
    </location>
</feature>
<evidence type="ECO:0000256" key="1">
    <source>
        <dbReference type="SAM" id="Coils"/>
    </source>
</evidence>